<dbReference type="EMBL" id="PZZZ01000004">
    <property type="protein sequence ID" value="PTM95277.1"/>
    <property type="molecule type" value="Genomic_DNA"/>
</dbReference>
<dbReference type="AlphaFoldDB" id="A0A2T5B8J6"/>
<evidence type="ECO:0000256" key="1">
    <source>
        <dbReference type="SAM" id="MobiDB-lite"/>
    </source>
</evidence>
<proteinExistence type="predicted"/>
<keyword evidence="3" id="KW-1185">Reference proteome</keyword>
<gene>
    <name evidence="2" type="ORF">C7449_104353</name>
</gene>
<dbReference type="OrthoDB" id="9800971at2"/>
<feature type="region of interest" description="Disordered" evidence="1">
    <location>
        <begin position="1"/>
        <end position="22"/>
    </location>
</feature>
<evidence type="ECO:0000313" key="2">
    <source>
        <dbReference type="EMBL" id="PTM95277.1"/>
    </source>
</evidence>
<accession>A0A2T5B8J6</accession>
<evidence type="ECO:0000313" key="3">
    <source>
        <dbReference type="Proteomes" id="UP000241247"/>
    </source>
</evidence>
<dbReference type="RefSeq" id="WP_108002993.1">
    <property type="nucleotide sequence ID" value="NZ_JBHEEX010000007.1"/>
</dbReference>
<comment type="caution">
    <text evidence="2">The sequence shown here is derived from an EMBL/GenBank/DDBJ whole genome shotgun (WGS) entry which is preliminary data.</text>
</comment>
<evidence type="ECO:0008006" key="4">
    <source>
        <dbReference type="Google" id="ProtNLM"/>
    </source>
</evidence>
<sequence>MASFLSRLFGRSDKAGTAPAAPEEKEVYNDLVLIATPMAEGSQFRLAGRIERQDGEVVLVRTFIRADMFSVRDDAVSAAFRKGRQIVDQHGASLFSDGEPSRPV</sequence>
<dbReference type="InterPro" id="IPR018772">
    <property type="entry name" value="Transcription_activator_HlyU"/>
</dbReference>
<reference evidence="2 3" key="1">
    <citation type="submission" date="2018-04" db="EMBL/GenBank/DDBJ databases">
        <title>Genomic Encyclopedia of Type Strains, Phase IV (KMG-IV): sequencing the most valuable type-strain genomes for metagenomic binning, comparative biology and taxonomic classification.</title>
        <authorList>
            <person name="Goeker M."/>
        </authorList>
    </citation>
    <scope>NUCLEOTIDE SEQUENCE [LARGE SCALE GENOMIC DNA]</scope>
    <source>
        <strain evidence="2 3">DSM 7138</strain>
    </source>
</reference>
<organism evidence="2 3">
    <name type="scientific">Mycoplana dimorpha</name>
    <dbReference type="NCBI Taxonomy" id="28320"/>
    <lineage>
        <taxon>Bacteria</taxon>
        <taxon>Pseudomonadati</taxon>
        <taxon>Pseudomonadota</taxon>
        <taxon>Alphaproteobacteria</taxon>
        <taxon>Hyphomicrobiales</taxon>
        <taxon>Rhizobiaceae</taxon>
        <taxon>Mycoplana</taxon>
    </lineage>
</organism>
<protein>
    <recommendedName>
        <fullName evidence="4">Transcriptional activator HlyU</fullName>
    </recommendedName>
</protein>
<dbReference type="Proteomes" id="UP000241247">
    <property type="component" value="Unassembled WGS sequence"/>
</dbReference>
<dbReference type="Pfam" id="PF10115">
    <property type="entry name" value="HlyU"/>
    <property type="match status" value="1"/>
</dbReference>
<name>A0A2T5B8J6_MYCDI</name>